<feature type="region of interest" description="Disordered" evidence="6">
    <location>
        <begin position="244"/>
        <end position="333"/>
    </location>
</feature>
<evidence type="ECO:0000313" key="9">
    <source>
        <dbReference type="Proteomes" id="UP000825729"/>
    </source>
</evidence>
<dbReference type="GO" id="GO:0003677">
    <property type="term" value="F:DNA binding"/>
    <property type="evidence" value="ECO:0007669"/>
    <property type="project" value="UniProtKB-KW"/>
</dbReference>
<feature type="compositionally biased region" description="Polar residues" evidence="6">
    <location>
        <begin position="199"/>
        <end position="219"/>
    </location>
</feature>
<dbReference type="SUPFAM" id="SSF47459">
    <property type="entry name" value="HLH, helix-loop-helix DNA-binding domain"/>
    <property type="match status" value="1"/>
</dbReference>
<evidence type="ECO:0000259" key="7">
    <source>
        <dbReference type="PROSITE" id="PS50888"/>
    </source>
</evidence>
<dbReference type="CDD" id="cd11446">
    <property type="entry name" value="bHLH_AtILR3_like"/>
    <property type="match status" value="1"/>
</dbReference>
<dbReference type="Pfam" id="PF23177">
    <property type="entry name" value="bHLH_IRO3"/>
    <property type="match status" value="1"/>
</dbReference>
<evidence type="ECO:0000256" key="6">
    <source>
        <dbReference type="SAM" id="MobiDB-lite"/>
    </source>
</evidence>
<dbReference type="InterPro" id="IPR036638">
    <property type="entry name" value="HLH_DNA-bd_sf"/>
</dbReference>
<evidence type="ECO:0000256" key="2">
    <source>
        <dbReference type="ARBA" id="ARBA00023125"/>
    </source>
</evidence>
<keyword evidence="1" id="KW-0805">Transcription regulation</keyword>
<dbReference type="Gene3D" id="4.10.280.10">
    <property type="entry name" value="Helix-loop-helix DNA-binding domain"/>
    <property type="match status" value="1"/>
</dbReference>
<organism evidence="8 9">
    <name type="scientific">Aristolochia fimbriata</name>
    <name type="common">White veined hardy Dutchman's pipe vine</name>
    <dbReference type="NCBI Taxonomy" id="158543"/>
    <lineage>
        <taxon>Eukaryota</taxon>
        <taxon>Viridiplantae</taxon>
        <taxon>Streptophyta</taxon>
        <taxon>Embryophyta</taxon>
        <taxon>Tracheophyta</taxon>
        <taxon>Spermatophyta</taxon>
        <taxon>Magnoliopsida</taxon>
        <taxon>Magnoliidae</taxon>
        <taxon>Piperales</taxon>
        <taxon>Aristolochiaceae</taxon>
        <taxon>Aristolochia</taxon>
    </lineage>
</organism>
<keyword evidence="5" id="KW-0175">Coiled coil</keyword>
<keyword evidence="3" id="KW-0804">Transcription</keyword>
<dbReference type="InterPro" id="IPR057075">
    <property type="entry name" value="bHLH_IRO3"/>
</dbReference>
<proteinExistence type="predicted"/>
<keyword evidence="2" id="KW-0238">DNA-binding</keyword>
<dbReference type="PANTHER" id="PTHR47075">
    <property type="entry name" value="TRANSCRIPTION FACTOR BHLH47"/>
    <property type="match status" value="1"/>
</dbReference>
<feature type="compositionally biased region" description="Basic and acidic residues" evidence="6">
    <location>
        <begin position="308"/>
        <end position="318"/>
    </location>
</feature>
<feature type="domain" description="BHLH" evidence="7">
    <location>
        <begin position="86"/>
        <end position="136"/>
    </location>
</feature>
<feature type="compositionally biased region" description="Polar residues" evidence="6">
    <location>
        <begin position="274"/>
        <end position="307"/>
    </location>
</feature>
<dbReference type="EMBL" id="JAINDJ010000004">
    <property type="protein sequence ID" value="KAG9451257.1"/>
    <property type="molecule type" value="Genomic_DNA"/>
</dbReference>
<protein>
    <recommendedName>
        <fullName evidence="7">BHLH domain-containing protein</fullName>
    </recommendedName>
</protein>
<dbReference type="InterPro" id="IPR011598">
    <property type="entry name" value="bHLH_dom"/>
</dbReference>
<gene>
    <name evidence="8" type="ORF">H6P81_011222</name>
</gene>
<sequence length="333" mass="37500">MYLLRGYLLLIFMRLESDLRVFQEFRACFRRGISRIQLEAYGCVPSEESEIGFVKFPRTMVNESNVAVEKPVSRNSPNKKNLGRVPKKIHKAAREKLKRDHLNDLFLVLGNALEPARQNNGKASILCDASRLLKDLLVQVESLKKENATLLTETHYVTVEKNELKDENSALEADIVKLRNDLRERLQSQTIWPSGMDAATNQPHQDNSASTLPENLEQPQSPPMDPSLEASSMATPVFVILPQSLQPYPDPKSMQEPSKPPSQVKRPHARYPTPSDSWPSQLLGNQLTRSVQGDTEQISDTSPTATDGRQEEHAEAARTDPIYPAKLLQLVEK</sequence>
<keyword evidence="4" id="KW-0539">Nucleus</keyword>
<evidence type="ECO:0000256" key="1">
    <source>
        <dbReference type="ARBA" id="ARBA00023015"/>
    </source>
</evidence>
<dbReference type="Proteomes" id="UP000825729">
    <property type="component" value="Unassembled WGS sequence"/>
</dbReference>
<evidence type="ECO:0000256" key="3">
    <source>
        <dbReference type="ARBA" id="ARBA00023163"/>
    </source>
</evidence>
<keyword evidence="9" id="KW-1185">Reference proteome</keyword>
<reference evidence="8 9" key="1">
    <citation type="submission" date="2021-07" db="EMBL/GenBank/DDBJ databases">
        <title>The Aristolochia fimbriata genome: insights into angiosperm evolution, floral development and chemical biosynthesis.</title>
        <authorList>
            <person name="Jiao Y."/>
        </authorList>
    </citation>
    <scope>NUCLEOTIDE SEQUENCE [LARGE SCALE GENOMIC DNA]</scope>
    <source>
        <strain evidence="8">IBCAS-2021</strain>
        <tissue evidence="8">Leaf</tissue>
    </source>
</reference>
<name>A0AAV7EUE3_ARIFI</name>
<comment type="caution">
    <text evidence="8">The sequence shown here is derived from an EMBL/GenBank/DDBJ whole genome shotgun (WGS) entry which is preliminary data.</text>
</comment>
<evidence type="ECO:0000256" key="5">
    <source>
        <dbReference type="SAM" id="Coils"/>
    </source>
</evidence>
<dbReference type="AlphaFoldDB" id="A0AAV7EUE3"/>
<evidence type="ECO:0000256" key="4">
    <source>
        <dbReference type="ARBA" id="ARBA00023242"/>
    </source>
</evidence>
<evidence type="ECO:0000313" key="8">
    <source>
        <dbReference type="EMBL" id="KAG9451257.1"/>
    </source>
</evidence>
<dbReference type="PROSITE" id="PS50888">
    <property type="entry name" value="BHLH"/>
    <property type="match status" value="1"/>
</dbReference>
<feature type="coiled-coil region" evidence="5">
    <location>
        <begin position="133"/>
        <end position="181"/>
    </location>
</feature>
<dbReference type="PANTHER" id="PTHR47075:SF9">
    <property type="entry name" value="TRANSCRIPTION FACTOR BHLH47"/>
    <property type="match status" value="1"/>
</dbReference>
<dbReference type="GO" id="GO:0046983">
    <property type="term" value="F:protein dimerization activity"/>
    <property type="evidence" value="ECO:0007669"/>
    <property type="project" value="InterPro"/>
</dbReference>
<accession>A0AAV7EUE3</accession>
<feature type="region of interest" description="Disordered" evidence="6">
    <location>
        <begin position="194"/>
        <end position="229"/>
    </location>
</feature>